<evidence type="ECO:0000313" key="1">
    <source>
        <dbReference type="EMBL" id="BCB27989.1"/>
    </source>
</evidence>
<dbReference type="RefSeq" id="WP_173066608.1">
    <property type="nucleotide sequence ID" value="NZ_AP022853.1"/>
</dbReference>
<gene>
    <name evidence="1" type="ORF">SKTS_28750</name>
</gene>
<name>A0A6F8VGZ2_9PROT</name>
<dbReference type="Proteomes" id="UP000502260">
    <property type="component" value="Chromosome"/>
</dbReference>
<evidence type="ECO:0000313" key="2">
    <source>
        <dbReference type="Proteomes" id="UP000502260"/>
    </source>
</evidence>
<accession>A0A6F8VGZ2</accession>
<sequence>MSTKNTIDAHVEFSFKGESYSLSATIELDDFAAPGTSRPSLHAILARKHGIDTYSYLYEVMQEEEIRFDNAQGLAADFLTDGDFDLDAFVARRQELRTLDLLQAIATRELGIDDLAQHHALKNALFQAYELGRTHHAL</sequence>
<organism evidence="1 2">
    <name type="scientific">Sulfurimicrobium lacus</name>
    <dbReference type="NCBI Taxonomy" id="2715678"/>
    <lineage>
        <taxon>Bacteria</taxon>
        <taxon>Pseudomonadati</taxon>
        <taxon>Pseudomonadota</taxon>
        <taxon>Betaproteobacteria</taxon>
        <taxon>Nitrosomonadales</taxon>
        <taxon>Sulfuricellaceae</taxon>
        <taxon>Sulfurimicrobium</taxon>
    </lineage>
</organism>
<keyword evidence="2" id="KW-1185">Reference proteome</keyword>
<dbReference type="KEGG" id="slac:SKTS_28750"/>
<dbReference type="EMBL" id="AP022853">
    <property type="protein sequence ID" value="BCB27989.1"/>
    <property type="molecule type" value="Genomic_DNA"/>
</dbReference>
<protein>
    <submittedName>
        <fullName evidence="1">Uncharacterized protein</fullName>
    </submittedName>
</protein>
<dbReference type="AlphaFoldDB" id="A0A6F8VGZ2"/>
<reference evidence="2" key="1">
    <citation type="submission" date="2020-03" db="EMBL/GenBank/DDBJ databases">
        <title>Complete genome sequence of sulfur-oxidizing bacterium skT11.</title>
        <authorList>
            <person name="Kanda M."/>
            <person name="Kojima H."/>
            <person name="Fukui M."/>
        </authorList>
    </citation>
    <scope>NUCLEOTIDE SEQUENCE [LARGE SCALE GENOMIC DNA]</scope>
    <source>
        <strain evidence="2">skT11</strain>
    </source>
</reference>
<proteinExistence type="predicted"/>